<evidence type="ECO:0000259" key="2">
    <source>
        <dbReference type="Pfam" id="PF05970"/>
    </source>
</evidence>
<comment type="cofactor">
    <cofactor evidence="1">
        <name>Mg(2+)</name>
        <dbReference type="ChEBI" id="CHEBI:18420"/>
    </cofactor>
</comment>
<keyword evidence="1" id="KW-0347">Helicase</keyword>
<dbReference type="AlphaFoldDB" id="A0A5N5HCH7"/>
<keyword evidence="1" id="KW-0233">DNA recombination</keyword>
<keyword evidence="1" id="KW-0227">DNA damage</keyword>
<keyword evidence="1" id="KW-0547">Nucleotide-binding</keyword>
<dbReference type="Proteomes" id="UP000327157">
    <property type="component" value="Unassembled WGS sequence"/>
</dbReference>
<organism evidence="4 5">
    <name type="scientific">Pyrus ussuriensis x Pyrus communis</name>
    <dbReference type="NCBI Taxonomy" id="2448454"/>
    <lineage>
        <taxon>Eukaryota</taxon>
        <taxon>Viridiplantae</taxon>
        <taxon>Streptophyta</taxon>
        <taxon>Embryophyta</taxon>
        <taxon>Tracheophyta</taxon>
        <taxon>Spermatophyta</taxon>
        <taxon>Magnoliopsida</taxon>
        <taxon>eudicotyledons</taxon>
        <taxon>Gunneridae</taxon>
        <taxon>Pentapetalae</taxon>
        <taxon>rosids</taxon>
        <taxon>fabids</taxon>
        <taxon>Rosales</taxon>
        <taxon>Rosaceae</taxon>
        <taxon>Amygdaloideae</taxon>
        <taxon>Maleae</taxon>
        <taxon>Pyrus</taxon>
    </lineage>
</organism>
<comment type="catalytic activity">
    <reaction evidence="1">
        <text>ATP + H2O = ADP + phosphate + H(+)</text>
        <dbReference type="Rhea" id="RHEA:13065"/>
        <dbReference type="ChEBI" id="CHEBI:15377"/>
        <dbReference type="ChEBI" id="CHEBI:15378"/>
        <dbReference type="ChEBI" id="CHEBI:30616"/>
        <dbReference type="ChEBI" id="CHEBI:43474"/>
        <dbReference type="ChEBI" id="CHEBI:456216"/>
        <dbReference type="EC" id="5.6.2.3"/>
    </reaction>
</comment>
<evidence type="ECO:0000256" key="1">
    <source>
        <dbReference type="RuleBase" id="RU363044"/>
    </source>
</evidence>
<dbReference type="InterPro" id="IPR049163">
    <property type="entry name" value="Pif1-like_2B_dom"/>
</dbReference>
<dbReference type="GO" id="GO:0016887">
    <property type="term" value="F:ATP hydrolysis activity"/>
    <property type="evidence" value="ECO:0007669"/>
    <property type="project" value="RHEA"/>
</dbReference>
<dbReference type="GO" id="GO:0000723">
    <property type="term" value="P:telomere maintenance"/>
    <property type="evidence" value="ECO:0007669"/>
    <property type="project" value="InterPro"/>
</dbReference>
<dbReference type="GO" id="GO:0005524">
    <property type="term" value="F:ATP binding"/>
    <property type="evidence" value="ECO:0007669"/>
    <property type="project" value="UniProtKB-KW"/>
</dbReference>
<evidence type="ECO:0000313" key="4">
    <source>
        <dbReference type="EMBL" id="KAB2620844.1"/>
    </source>
</evidence>
<dbReference type="EMBL" id="SMOL01000285">
    <property type="protein sequence ID" value="KAB2620844.1"/>
    <property type="molecule type" value="Genomic_DNA"/>
</dbReference>
<keyword evidence="1" id="KW-0067">ATP-binding</keyword>
<dbReference type="EC" id="5.6.2.3" evidence="1"/>
<dbReference type="PANTHER" id="PTHR10492:SF90">
    <property type="entry name" value="ATP-DEPENDENT DNA HELICASE"/>
    <property type="match status" value="1"/>
</dbReference>
<dbReference type="SUPFAM" id="SSF52540">
    <property type="entry name" value="P-loop containing nucleoside triphosphate hydrolases"/>
    <property type="match status" value="1"/>
</dbReference>
<reference evidence="4 5" key="1">
    <citation type="submission" date="2019-09" db="EMBL/GenBank/DDBJ databases">
        <authorList>
            <person name="Ou C."/>
        </authorList>
    </citation>
    <scope>NUCLEOTIDE SEQUENCE [LARGE SCALE GENOMIC DNA]</scope>
    <source>
        <strain evidence="4">S2</strain>
        <tissue evidence="4">Leaf</tissue>
    </source>
</reference>
<keyword evidence="1" id="KW-0378">Hydrolase</keyword>
<accession>A0A5N5HCH7</accession>
<feature type="domain" description="DNA helicase Pif1-like DEAD-box helicase" evidence="2">
    <location>
        <begin position="1"/>
        <end position="114"/>
    </location>
</feature>
<keyword evidence="1" id="KW-0234">DNA repair</keyword>
<reference evidence="4 5" key="2">
    <citation type="submission" date="2019-11" db="EMBL/GenBank/DDBJ databases">
        <title>A de novo genome assembly of a pear dwarfing rootstock.</title>
        <authorList>
            <person name="Wang F."/>
            <person name="Wang J."/>
            <person name="Li S."/>
            <person name="Zhang Y."/>
            <person name="Fang M."/>
            <person name="Ma L."/>
            <person name="Zhao Y."/>
            <person name="Jiang S."/>
        </authorList>
    </citation>
    <scope>NUCLEOTIDE SEQUENCE [LARGE SCALE GENOMIC DNA]</scope>
    <source>
        <strain evidence="4">S2</strain>
        <tissue evidence="4">Leaf</tissue>
    </source>
</reference>
<dbReference type="Pfam" id="PF21530">
    <property type="entry name" value="Pif1_2B_dom"/>
    <property type="match status" value="1"/>
</dbReference>
<dbReference type="InterPro" id="IPR010285">
    <property type="entry name" value="DNA_helicase_pif1-like_DEAD"/>
</dbReference>
<protein>
    <recommendedName>
        <fullName evidence="1">ATP-dependent DNA helicase</fullName>
        <ecNumber evidence="1">5.6.2.3</ecNumber>
    </recommendedName>
</protein>
<comment type="caution">
    <text evidence="4">The sequence shown here is derived from an EMBL/GenBank/DDBJ whole genome shotgun (WGS) entry which is preliminary data.</text>
</comment>
<name>A0A5N5HCH7_9ROSA</name>
<dbReference type="InterPro" id="IPR027417">
    <property type="entry name" value="P-loop_NTPase"/>
</dbReference>
<dbReference type="OrthoDB" id="1165673at2759"/>
<gene>
    <name evidence="4" type="ORF">D8674_041288</name>
</gene>
<evidence type="ECO:0000313" key="5">
    <source>
        <dbReference type="Proteomes" id="UP000327157"/>
    </source>
</evidence>
<dbReference type="FunFam" id="3.40.50.300:FF:002884">
    <property type="entry name" value="ATP-dependent DNA helicase"/>
    <property type="match status" value="1"/>
</dbReference>
<dbReference type="CDD" id="cd18809">
    <property type="entry name" value="SF1_C_RecD"/>
    <property type="match status" value="1"/>
</dbReference>
<keyword evidence="5" id="KW-1185">Reference proteome</keyword>
<dbReference type="Gene3D" id="3.40.50.300">
    <property type="entry name" value="P-loop containing nucleotide triphosphate hydrolases"/>
    <property type="match status" value="2"/>
</dbReference>
<proteinExistence type="inferred from homology"/>
<dbReference type="GO" id="GO:0006310">
    <property type="term" value="P:DNA recombination"/>
    <property type="evidence" value="ECO:0007669"/>
    <property type="project" value="UniProtKB-KW"/>
</dbReference>
<dbReference type="Pfam" id="PF05970">
    <property type="entry name" value="PIF1"/>
    <property type="match status" value="1"/>
</dbReference>
<dbReference type="GO" id="GO:0043139">
    <property type="term" value="F:5'-3' DNA helicase activity"/>
    <property type="evidence" value="ECO:0007669"/>
    <property type="project" value="UniProtKB-EC"/>
</dbReference>
<feature type="domain" description="DNA helicase Pif1-like 2B" evidence="3">
    <location>
        <begin position="216"/>
        <end position="262"/>
    </location>
</feature>
<dbReference type="GO" id="GO:0006281">
    <property type="term" value="P:DNA repair"/>
    <property type="evidence" value="ECO:0007669"/>
    <property type="project" value="UniProtKB-KW"/>
</dbReference>
<comment type="similarity">
    <text evidence="1">Belongs to the helicase family.</text>
</comment>
<evidence type="ECO:0000259" key="3">
    <source>
        <dbReference type="Pfam" id="PF21530"/>
    </source>
</evidence>
<dbReference type="PANTHER" id="PTHR10492">
    <property type="match status" value="1"/>
</dbReference>
<sequence>MNHKHCFEALDKSLSDLLSHLHSSEHTLPFGGKPLLLGGDFRQILPVIPGGTKEDIINASLNSSYLWSHFKNFRLKENMRLSKSGISIEEKQKISDFADWILQIGDGKINDINDENNLNDKDTSLVKIAEDLIIHSSGNPISSIFFTTYPNFETSFNNFDYLRERAIITPRNTTVTDINNYIIELLPGEQHVYLSYDSLCSSNGNIENLEASYPVEFLNKLEFNGLPTHNLTLKIGMPIMLLRNLNQSLGLCNGTRLVITQLLDRIIQAKILTGNNTGYKVFIPRITLTATESKWPFVFKRRQFPIRPCFAMTINKSQGQSLKQVGLYLPEPVFTHGQLYVALSRVTSREGLKILIGDGENNVTNYTVNIVFKDVLQNLQSNS</sequence>